<evidence type="ECO:0000313" key="2">
    <source>
        <dbReference type="EMBL" id="GAA5095225.1"/>
    </source>
</evidence>
<proteinExistence type="predicted"/>
<dbReference type="Proteomes" id="UP001500353">
    <property type="component" value="Unassembled WGS sequence"/>
</dbReference>
<feature type="coiled-coil region" evidence="1">
    <location>
        <begin position="642"/>
        <end position="669"/>
    </location>
</feature>
<evidence type="ECO:0000256" key="1">
    <source>
        <dbReference type="SAM" id="Coils"/>
    </source>
</evidence>
<keyword evidence="1" id="KW-0175">Coiled coil</keyword>
<gene>
    <name evidence="2" type="ORF">GCM10023210_27690</name>
</gene>
<comment type="caution">
    <text evidence="2">The sequence shown here is derived from an EMBL/GenBank/DDBJ whole genome shotgun (WGS) entry which is preliminary data.</text>
</comment>
<evidence type="ECO:0000313" key="3">
    <source>
        <dbReference type="Proteomes" id="UP001500353"/>
    </source>
</evidence>
<protein>
    <submittedName>
        <fullName evidence="2">Uncharacterized protein</fullName>
    </submittedName>
</protein>
<organism evidence="2 3">
    <name type="scientific">Chryseobacterium ginsengisoli</name>
    <dbReference type="NCBI Taxonomy" id="363853"/>
    <lineage>
        <taxon>Bacteria</taxon>
        <taxon>Pseudomonadati</taxon>
        <taxon>Bacteroidota</taxon>
        <taxon>Flavobacteriia</taxon>
        <taxon>Flavobacteriales</taxon>
        <taxon>Weeksellaceae</taxon>
        <taxon>Chryseobacterium group</taxon>
        <taxon>Chryseobacterium</taxon>
    </lineage>
</organism>
<dbReference type="EMBL" id="BAABHX010000004">
    <property type="protein sequence ID" value="GAA5095225.1"/>
    <property type="molecule type" value="Genomic_DNA"/>
</dbReference>
<sequence length="918" mass="105740">MSNFKNIVEFFRLNRRYEESEKRYSGSNKIALTVLETKEDYELGSQETNGLKLLRDIFNLFATTEVFILNSVVGKEFYVKTSAGTYFNINTEQINTSITPSDVYVVPLEDFPYEKYFYDSVKNCVVIDVTFIRNIQVFQESIPYDPNSDLLADFDQVETLNYSYKTHRTWVYDFVSFFISNNDPEGDPFVKHVSDSDVIVTQTRIAELISIIPIIKESTGRYYADYHVYKKDDGKIVPFYLNRNYFSNENIPVVSLMFNSLGTFMAYLNDTIFSQTENFTKEKRPAFLDQYKEIVILPLIRNLESKSTFSYYDALQALYYLPESLFYMLPEGFLWKFFDKAIANDSFTNKPYSKEEDIFLKILKVLVSTDQNAVKFIERLNKKVSDKNPQMLLEFFNSRINGNNFIEFADIVNKAWRKTRFVDYSLETNPEFASTNGPKLLPYHSEKLAGFFFSNVSASFENSPNDKKERFLRFKFETGKTKKVTKIHPKAGAYQDDEEIIDYYYYNPFYPVKIKNADEDNQDQETAIKLDAIVPAFMLFANSNQQFWHNVIKSGEYALDVAVIVGSSGTLSGIAAGEIIGTLAVARGVGAVAGITSSVANLVLKLANAEDSVLGQAFCEYLFWIEMLSLSGELTIAIRNGLKRSALRLVEKEEDLAKLEKQLDDVVIEENGTRRKLRKEEKENIFRELEESFNKSNDLSKTDEFAEEVIALENAEKGKKEPLFERKRFREFINKANSKNLVASQISLTKIIINLKGFTAKSNEIANLLEKGKINIKFIESSEFTEMLIQSGNSFQEAEKTTAMIADMETIMVRANAPVERFMGEVVHEGSHILDIRKMKELLEKGYSETEIIKTMGDNKMHELRAYFHERAFQISSGSVPDYSTIQSIKKHIKDEYKGREVPYKDIFEYLNDLIKNK</sequence>
<accession>A0ABP9MGS8</accession>
<dbReference type="RefSeq" id="WP_345205125.1">
    <property type="nucleotide sequence ID" value="NZ_BAABHX010000004.1"/>
</dbReference>
<name>A0ABP9MGS8_9FLAO</name>
<reference evidence="3" key="1">
    <citation type="journal article" date="2019" name="Int. J. Syst. Evol. Microbiol.">
        <title>The Global Catalogue of Microorganisms (GCM) 10K type strain sequencing project: providing services to taxonomists for standard genome sequencing and annotation.</title>
        <authorList>
            <consortium name="The Broad Institute Genomics Platform"/>
            <consortium name="The Broad Institute Genome Sequencing Center for Infectious Disease"/>
            <person name="Wu L."/>
            <person name="Ma J."/>
        </authorList>
    </citation>
    <scope>NUCLEOTIDE SEQUENCE [LARGE SCALE GENOMIC DNA]</scope>
    <source>
        <strain evidence="3">JCM 18019</strain>
    </source>
</reference>
<keyword evidence="3" id="KW-1185">Reference proteome</keyword>